<dbReference type="Proteomes" id="UP001597338">
    <property type="component" value="Unassembled WGS sequence"/>
</dbReference>
<dbReference type="InterPro" id="IPR036514">
    <property type="entry name" value="SGNH_hydro_sf"/>
</dbReference>
<dbReference type="InterPro" id="IPR013830">
    <property type="entry name" value="SGNH_hydro"/>
</dbReference>
<reference evidence="4" key="1">
    <citation type="journal article" date="2019" name="Int. J. Syst. Evol. Microbiol.">
        <title>The Global Catalogue of Microorganisms (GCM) 10K type strain sequencing project: providing services to taxonomists for standard genome sequencing and annotation.</title>
        <authorList>
            <consortium name="The Broad Institute Genomics Platform"/>
            <consortium name="The Broad Institute Genome Sequencing Center for Infectious Disease"/>
            <person name="Wu L."/>
            <person name="Ma J."/>
        </authorList>
    </citation>
    <scope>NUCLEOTIDE SEQUENCE [LARGE SCALE GENOMIC DNA]</scope>
    <source>
        <strain evidence="4">CCM 7043</strain>
    </source>
</reference>
<feature type="signal peptide" evidence="1">
    <location>
        <begin position="1"/>
        <end position="41"/>
    </location>
</feature>
<dbReference type="Pfam" id="PF13472">
    <property type="entry name" value="Lipase_GDSL_2"/>
    <property type="match status" value="1"/>
</dbReference>
<accession>A0ABW4V4D1</accession>
<sequence>MPRSSRSTNRLASLTATFVTAFATAAALVVGGPGGPPPALAQDPPTSADRPTWVGTWSAAPNGGTGTDGYAGFTIRNLVHTSVGGDRVRVKLSNAFGTEPVLVEHTTVGVQRLPGSAAVADGTLRDVTFDGSTAVTIPAGAELYSDPVALRLGAAADLFVTTFTPEPSGPVTYHAEGLATSYFATDGTDHAASVDGSALTETTTALHYVTEVDVEPGQSPGAVVTLGDSITDGVGSARDRNRRYPDVLAARLRAEGGDLGRMGVLNAGISGNRVLLDGAGVRATERVDRDVLQRAGASSVIVLLGINDIQQQPHQLDPDKIVAGLRQIARDARDAGLTVIGGTITPFKGWYSYGPEQEATRQAVNDWIRTTDELDAVVDFDETIRDPDDPQRMLPRYDSGDHLHPGEAGLAAMAGAVDLSRLGTPGKVLPGEPAPVERSVGVASSPQSAVAVAGRPAEIGFQVRAVVQKPGTATGTLTTVVDGDRTVTPFEVLSEGRMTQVDLSPTVRVPGDAEPGTRTVRFEIAVEGGGRAVTTSELELVAVGCAQDDDVCPVGLDHDHDSVASAADDRDGNFDGLGWSYAAETLPDAGTTLLAGMAYAFPSGADGDDNTVVADGKTIDLPDLRSDRLHVLAAAGNGSVNETATVTYTDGGTETVSLAFSDWAQGPGSGEHVAVRAPYRLRAGVGRDGPAVHIYGRANELDPSRTVTALTLPDESRLKIFALTLEVATP</sequence>
<evidence type="ECO:0000256" key="1">
    <source>
        <dbReference type="SAM" id="SignalP"/>
    </source>
</evidence>
<dbReference type="PANTHER" id="PTHR43784:SF2">
    <property type="entry name" value="GDSL-LIKE LIPASE_ACYLHYDROLASE, PUTATIVE (AFU_ORTHOLOGUE AFUA_2G00820)-RELATED"/>
    <property type="match status" value="1"/>
</dbReference>
<dbReference type="SUPFAM" id="SSF52266">
    <property type="entry name" value="SGNH hydrolase"/>
    <property type="match status" value="1"/>
</dbReference>
<keyword evidence="1" id="KW-0732">Signal</keyword>
<organism evidence="3 4">
    <name type="scientific">Promicromonospora aerolata</name>
    <dbReference type="NCBI Taxonomy" id="195749"/>
    <lineage>
        <taxon>Bacteria</taxon>
        <taxon>Bacillati</taxon>
        <taxon>Actinomycetota</taxon>
        <taxon>Actinomycetes</taxon>
        <taxon>Micrococcales</taxon>
        <taxon>Promicromonosporaceae</taxon>
        <taxon>Promicromonospora</taxon>
    </lineage>
</organism>
<dbReference type="PANTHER" id="PTHR43784">
    <property type="entry name" value="GDSL-LIKE LIPASE/ACYLHYDROLASE, PUTATIVE (AFU_ORTHOLOGUE AFUA_2G00820)-RELATED"/>
    <property type="match status" value="1"/>
</dbReference>
<protein>
    <submittedName>
        <fullName evidence="3">SGNH/GDSL hydrolase family protein</fullName>
    </submittedName>
</protein>
<keyword evidence="3" id="KW-0378">Hydrolase</keyword>
<dbReference type="CDD" id="cd01830">
    <property type="entry name" value="XynE_like"/>
    <property type="match status" value="1"/>
</dbReference>
<evidence type="ECO:0000313" key="3">
    <source>
        <dbReference type="EMBL" id="MFD2024701.1"/>
    </source>
</evidence>
<comment type="caution">
    <text evidence="3">The sequence shown here is derived from an EMBL/GenBank/DDBJ whole genome shotgun (WGS) entry which is preliminary data.</text>
</comment>
<proteinExistence type="predicted"/>
<evidence type="ECO:0000259" key="2">
    <source>
        <dbReference type="Pfam" id="PF13472"/>
    </source>
</evidence>
<name>A0ABW4V4D1_9MICO</name>
<keyword evidence="4" id="KW-1185">Reference proteome</keyword>
<dbReference type="Gene3D" id="3.40.50.1110">
    <property type="entry name" value="SGNH hydrolase"/>
    <property type="match status" value="1"/>
</dbReference>
<feature type="domain" description="SGNH hydrolase-type esterase" evidence="2">
    <location>
        <begin position="226"/>
        <end position="409"/>
    </location>
</feature>
<evidence type="ECO:0000313" key="4">
    <source>
        <dbReference type="Proteomes" id="UP001597338"/>
    </source>
</evidence>
<feature type="chain" id="PRO_5045694058" evidence="1">
    <location>
        <begin position="42"/>
        <end position="730"/>
    </location>
</feature>
<dbReference type="EMBL" id="JBHUHF010000001">
    <property type="protein sequence ID" value="MFD2024701.1"/>
    <property type="molecule type" value="Genomic_DNA"/>
</dbReference>
<dbReference type="RefSeq" id="WP_377196633.1">
    <property type="nucleotide sequence ID" value="NZ_JBHUHF010000001.1"/>
</dbReference>
<dbReference type="GO" id="GO:0016787">
    <property type="term" value="F:hydrolase activity"/>
    <property type="evidence" value="ECO:0007669"/>
    <property type="project" value="UniProtKB-KW"/>
</dbReference>
<dbReference type="InterPro" id="IPR053140">
    <property type="entry name" value="GDSL_Rv0518-like"/>
</dbReference>
<gene>
    <name evidence="3" type="ORF">ACFSL2_04180</name>
</gene>